<evidence type="ECO:0000259" key="4">
    <source>
        <dbReference type="PROSITE" id="PS01031"/>
    </source>
</evidence>
<dbReference type="Gene3D" id="2.60.40.790">
    <property type="match status" value="1"/>
</dbReference>
<reference evidence="6" key="1">
    <citation type="journal article" date="2022" name="Microbiol. Resour. Announc.">
        <title>Draft Genome Sequence of a Methanogenic Archaeon from West Spitsbergen Permafrost.</title>
        <authorList>
            <person name="Trubitsyn V."/>
            <person name="Rivkina E."/>
            <person name="Shcherbakova V."/>
        </authorList>
    </citation>
    <scope>NUCLEOTIDE SEQUENCE [LARGE SCALE GENOMIC DNA]</scope>
    <source>
        <strain evidence="6">VT</strain>
    </source>
</reference>
<dbReference type="InterPro" id="IPR002068">
    <property type="entry name" value="A-crystallin/Hsp20_dom"/>
</dbReference>
<feature type="region of interest" description="Disordered" evidence="3">
    <location>
        <begin position="1"/>
        <end position="20"/>
    </location>
</feature>
<dbReference type="RefSeq" id="WP_223790981.1">
    <property type="nucleotide sequence ID" value="NZ_JAIOUQ010000004.1"/>
</dbReference>
<dbReference type="InterPro" id="IPR008978">
    <property type="entry name" value="HSP20-like_chaperone"/>
</dbReference>
<accession>A0A8T5UXD5</accession>
<dbReference type="EMBL" id="JAIOUQ010000004">
    <property type="protein sequence ID" value="MBZ2165349.1"/>
    <property type="molecule type" value="Genomic_DNA"/>
</dbReference>
<dbReference type="AlphaFoldDB" id="A0A8T5UXD5"/>
<feature type="compositionally biased region" description="Basic and acidic residues" evidence="3">
    <location>
        <begin position="34"/>
        <end position="95"/>
    </location>
</feature>
<evidence type="ECO:0000256" key="1">
    <source>
        <dbReference type="PROSITE-ProRule" id="PRU00285"/>
    </source>
</evidence>
<gene>
    <name evidence="5" type="ORF">K8N75_04765</name>
</gene>
<evidence type="ECO:0000313" key="6">
    <source>
        <dbReference type="Proteomes" id="UP000825933"/>
    </source>
</evidence>
<dbReference type="SUPFAM" id="SSF49764">
    <property type="entry name" value="HSP20-like chaperones"/>
    <property type="match status" value="1"/>
</dbReference>
<dbReference type="Proteomes" id="UP000825933">
    <property type="component" value="Unassembled WGS sequence"/>
</dbReference>
<dbReference type="CDD" id="cd06464">
    <property type="entry name" value="ACD_sHsps-like"/>
    <property type="match status" value="1"/>
</dbReference>
<protein>
    <submittedName>
        <fullName evidence="5">Hsp20/alpha crystallin family protein</fullName>
    </submittedName>
</protein>
<sequence>MAEKYESDPELEKKMKLEKTDEGKVIDIKGTSSGKKEEMEAKMKETKAKMAEKKEDMSSKIHEVKKGAEEKKEDVKSSLEDVKKEAEEQKEKLEKESEEEGLTPAEKILNDIVNRFKQGTGQINDAISDYTEDESKNLVEKPLVDVMETNDTVTIIADISGLKKDDIDLGISKNRVEIIAMFKDEPEDEEIKFTKKERSYGKTHRKIMLSSEIKVHEAKANYKNCTLTIVLPKTVEDITKVNID</sequence>
<name>A0A8T5UXD5_9EURY</name>
<feature type="domain" description="SHSP" evidence="4">
    <location>
        <begin position="134"/>
        <end position="244"/>
    </location>
</feature>
<evidence type="ECO:0000256" key="3">
    <source>
        <dbReference type="SAM" id="MobiDB-lite"/>
    </source>
</evidence>
<comment type="similarity">
    <text evidence="1 2">Belongs to the small heat shock protein (HSP20) family.</text>
</comment>
<dbReference type="Pfam" id="PF00011">
    <property type="entry name" value="HSP20"/>
    <property type="match status" value="1"/>
</dbReference>
<proteinExistence type="inferred from homology"/>
<evidence type="ECO:0000313" key="5">
    <source>
        <dbReference type="EMBL" id="MBZ2165349.1"/>
    </source>
</evidence>
<comment type="caution">
    <text evidence="5">The sequence shown here is derived from an EMBL/GenBank/DDBJ whole genome shotgun (WGS) entry which is preliminary data.</text>
</comment>
<evidence type="ECO:0000256" key="2">
    <source>
        <dbReference type="RuleBase" id="RU003616"/>
    </source>
</evidence>
<organism evidence="5 6">
    <name type="scientific">Methanobacterium spitsbergense</name>
    <dbReference type="NCBI Taxonomy" id="2874285"/>
    <lineage>
        <taxon>Archaea</taxon>
        <taxon>Methanobacteriati</taxon>
        <taxon>Methanobacteriota</taxon>
        <taxon>Methanomada group</taxon>
        <taxon>Methanobacteria</taxon>
        <taxon>Methanobacteriales</taxon>
        <taxon>Methanobacteriaceae</taxon>
        <taxon>Methanobacterium</taxon>
    </lineage>
</organism>
<dbReference type="PROSITE" id="PS01031">
    <property type="entry name" value="SHSP"/>
    <property type="match status" value="1"/>
</dbReference>
<keyword evidence="6" id="KW-1185">Reference proteome</keyword>
<feature type="region of interest" description="Disordered" evidence="3">
    <location>
        <begin position="25"/>
        <end position="101"/>
    </location>
</feature>